<reference evidence="8" key="2">
    <citation type="submission" date="2008-12" db="EMBL/GenBank/DDBJ databases">
        <title>Improved gene annotation of the rice (Oryza sativa) genomes.</title>
        <authorList>
            <person name="Wang J."/>
            <person name="Li R."/>
            <person name="Fan W."/>
            <person name="Huang Q."/>
            <person name="Zhang J."/>
            <person name="Zhou Y."/>
            <person name="Hu Y."/>
            <person name="Zi S."/>
            <person name="Li J."/>
            <person name="Ni P."/>
            <person name="Zheng H."/>
            <person name="Zhang Y."/>
            <person name="Zhao M."/>
            <person name="Hao Q."/>
            <person name="McDermott J."/>
            <person name="Samudrala R."/>
            <person name="Kristiansen K."/>
            <person name="Wong G.K.-S."/>
        </authorList>
    </citation>
    <scope>NUCLEOTIDE SEQUENCE</scope>
</reference>
<dbReference type="Gene3D" id="3.30.497.10">
    <property type="entry name" value="Antithrombin, subunit I, domain 2"/>
    <property type="match status" value="2"/>
</dbReference>
<dbReference type="SUPFAM" id="SSF56574">
    <property type="entry name" value="Serpins"/>
    <property type="match status" value="1"/>
</dbReference>
<evidence type="ECO:0000256" key="6">
    <source>
        <dbReference type="SAM" id="MobiDB-lite"/>
    </source>
</evidence>
<dbReference type="Pfam" id="PF00079">
    <property type="entry name" value="Serpin"/>
    <property type="match status" value="1"/>
</dbReference>
<dbReference type="FunFam" id="2.30.39.10:FF:000022">
    <property type="entry name" value="Os11g0230400 protein"/>
    <property type="match status" value="1"/>
</dbReference>
<dbReference type="FunFam" id="2.10.310.10:FF:000001">
    <property type="entry name" value="Serpin family A member 1"/>
    <property type="match status" value="1"/>
</dbReference>
<dbReference type="PANTHER" id="PTHR11461:SF209">
    <property type="entry name" value="SERPIN-Z8-RELATED"/>
    <property type="match status" value="1"/>
</dbReference>
<dbReference type="InterPro" id="IPR000215">
    <property type="entry name" value="Serpin_fam"/>
</dbReference>
<reference evidence="8" key="1">
    <citation type="journal article" date="2005" name="PLoS Biol.">
        <title>The genomes of Oryza sativa: a history of duplications.</title>
        <authorList>
            <person name="Yu J."/>
            <person name="Wang J."/>
            <person name="Lin W."/>
            <person name="Li S."/>
            <person name="Li H."/>
            <person name="Zhou J."/>
            <person name="Ni P."/>
            <person name="Dong W."/>
            <person name="Hu S."/>
            <person name="Zeng C."/>
            <person name="Zhang J."/>
            <person name="Zhang Y."/>
            <person name="Li R."/>
            <person name="Xu Z."/>
            <person name="Li S."/>
            <person name="Li X."/>
            <person name="Zheng H."/>
            <person name="Cong L."/>
            <person name="Lin L."/>
            <person name="Yin J."/>
            <person name="Geng J."/>
            <person name="Li G."/>
            <person name="Shi J."/>
            <person name="Liu J."/>
            <person name="Lv H."/>
            <person name="Li J."/>
            <person name="Wang J."/>
            <person name="Deng Y."/>
            <person name="Ran L."/>
            <person name="Shi X."/>
            <person name="Wang X."/>
            <person name="Wu Q."/>
            <person name="Li C."/>
            <person name="Ren X."/>
            <person name="Wang J."/>
            <person name="Wang X."/>
            <person name="Li D."/>
            <person name="Liu D."/>
            <person name="Zhang X."/>
            <person name="Ji Z."/>
            <person name="Zhao W."/>
            <person name="Sun Y."/>
            <person name="Zhang Z."/>
            <person name="Bao J."/>
            <person name="Han Y."/>
            <person name="Dong L."/>
            <person name="Ji J."/>
            <person name="Chen P."/>
            <person name="Wu S."/>
            <person name="Liu J."/>
            <person name="Xiao Y."/>
            <person name="Bu D."/>
            <person name="Tan J."/>
            <person name="Yang L."/>
            <person name="Ye C."/>
            <person name="Zhang J."/>
            <person name="Xu J."/>
            <person name="Zhou Y."/>
            <person name="Yu Y."/>
            <person name="Zhang B."/>
            <person name="Zhuang S."/>
            <person name="Wei H."/>
            <person name="Liu B."/>
            <person name="Lei M."/>
            <person name="Yu H."/>
            <person name="Li Y."/>
            <person name="Xu H."/>
            <person name="Wei S."/>
            <person name="He X."/>
            <person name="Fang L."/>
            <person name="Zhang Z."/>
            <person name="Zhang Y."/>
            <person name="Huang X."/>
            <person name="Su Z."/>
            <person name="Tong W."/>
            <person name="Li J."/>
            <person name="Tong Z."/>
            <person name="Li S."/>
            <person name="Ye J."/>
            <person name="Wang L."/>
            <person name="Fang L."/>
            <person name="Lei T."/>
            <person name="Chen C."/>
            <person name="Chen H."/>
            <person name="Xu Z."/>
            <person name="Li H."/>
            <person name="Huang H."/>
            <person name="Zhang F."/>
            <person name="Xu H."/>
            <person name="Li N."/>
            <person name="Zhao C."/>
            <person name="Li S."/>
            <person name="Dong L."/>
            <person name="Huang Y."/>
            <person name="Li L."/>
            <person name="Xi Y."/>
            <person name="Qi Q."/>
            <person name="Li W."/>
            <person name="Zhang B."/>
            <person name="Hu W."/>
            <person name="Zhang Y."/>
            <person name="Tian X."/>
            <person name="Jiao Y."/>
            <person name="Liang X."/>
            <person name="Jin J."/>
            <person name="Gao L."/>
            <person name="Zheng W."/>
            <person name="Hao B."/>
            <person name="Liu S."/>
            <person name="Wang W."/>
            <person name="Yuan L."/>
            <person name="Cao M."/>
            <person name="McDermott J."/>
            <person name="Samudrala R."/>
            <person name="Wang J."/>
            <person name="Wong G.K."/>
            <person name="Yang H."/>
        </authorList>
    </citation>
    <scope>NUCLEOTIDE SEQUENCE [LARGE SCALE GENOMIC DNA]</scope>
</reference>
<sequence>MALRLAERLSLEEDSVGGGNLVFSPLSIYSALTVVTAGARGTTLAELLAALGAPSSRDALAEDAGRHRARPPRRLRHGQRAGPALRTLAASGTIEGERQAGLSAKPPRLLSSQKRAVELLANPEEARNEINSWVAAATENLIDTILPPGSVSTDTRLVVASAIYFNATWQTPFRKQDTKKDKFHILGGGGDVDADFMRSGDDQYVAAYDGFKVLKMPYNTRASRTHTQPQYSLCVFLPDKRNGLWTLADRMEAGGGEVFLREHMPEKRVKVGEFRIPRFKLSFDGSIKTALQGVGVRAVFDPAAADLSDVLEEGNSGDPPLFVSDVLHGAAIEVNEEGTEVAAATVVIMKGRARRPSPAPAPVDFVADHPFAFFVVEESSGAVLFAGHVVDPTNPSQL</sequence>
<feature type="compositionally biased region" description="Basic residues" evidence="6">
    <location>
        <begin position="67"/>
        <end position="79"/>
    </location>
</feature>
<evidence type="ECO:0000256" key="2">
    <source>
        <dbReference type="ARBA" id="ARBA00022690"/>
    </source>
</evidence>
<evidence type="ECO:0000259" key="7">
    <source>
        <dbReference type="SMART" id="SM00093"/>
    </source>
</evidence>
<dbReference type="Gene3D" id="6.20.40.10">
    <property type="match status" value="1"/>
</dbReference>
<evidence type="ECO:0000256" key="1">
    <source>
        <dbReference type="ARBA" id="ARBA00009500"/>
    </source>
</evidence>
<dbReference type="InterPro" id="IPR036186">
    <property type="entry name" value="Serpin_sf"/>
</dbReference>
<dbReference type="GO" id="GO:0004867">
    <property type="term" value="F:serine-type endopeptidase inhibitor activity"/>
    <property type="evidence" value="ECO:0007669"/>
    <property type="project" value="UniProtKB-KW"/>
</dbReference>
<evidence type="ECO:0000256" key="4">
    <source>
        <dbReference type="ARBA" id="ARBA00049586"/>
    </source>
</evidence>
<accession>A3C9Y7</accession>
<dbReference type="InterPro" id="IPR042185">
    <property type="entry name" value="Serpin_sf_2"/>
</dbReference>
<feature type="domain" description="Serpin" evidence="7">
    <location>
        <begin position="3"/>
        <end position="392"/>
    </location>
</feature>
<organism evidence="8">
    <name type="scientific">Oryza sativa subsp. japonica</name>
    <name type="common">Rice</name>
    <dbReference type="NCBI Taxonomy" id="39947"/>
    <lineage>
        <taxon>Eukaryota</taxon>
        <taxon>Viridiplantae</taxon>
        <taxon>Streptophyta</taxon>
        <taxon>Embryophyta</taxon>
        <taxon>Tracheophyta</taxon>
        <taxon>Spermatophyta</taxon>
        <taxon>Magnoliopsida</taxon>
        <taxon>Liliopsida</taxon>
        <taxon>Poales</taxon>
        <taxon>Poaceae</taxon>
        <taxon>BOP clade</taxon>
        <taxon>Oryzoideae</taxon>
        <taxon>Oryzeae</taxon>
        <taxon>Oryzinae</taxon>
        <taxon>Oryza</taxon>
        <taxon>Oryza sativa</taxon>
    </lineage>
</organism>
<evidence type="ECO:0000256" key="5">
    <source>
        <dbReference type="RuleBase" id="RU000411"/>
    </source>
</evidence>
<dbReference type="InterPro" id="IPR023796">
    <property type="entry name" value="Serpin_dom"/>
</dbReference>
<protein>
    <recommendedName>
        <fullName evidence="7">Serpin domain-containing protein</fullName>
    </recommendedName>
</protein>
<proteinExistence type="inferred from homology"/>
<dbReference type="GO" id="GO:0005615">
    <property type="term" value="C:extracellular space"/>
    <property type="evidence" value="ECO:0007669"/>
    <property type="project" value="InterPro"/>
</dbReference>
<evidence type="ECO:0000256" key="3">
    <source>
        <dbReference type="ARBA" id="ARBA00022900"/>
    </source>
</evidence>
<comment type="function">
    <text evidence="4">Probable serine protease inhibitor.</text>
</comment>
<feature type="region of interest" description="Disordered" evidence="6">
    <location>
        <begin position="59"/>
        <end position="81"/>
    </location>
</feature>
<keyword evidence="3" id="KW-0722">Serine protease inhibitor</keyword>
<evidence type="ECO:0000313" key="8">
    <source>
        <dbReference type="EMBL" id="EAZ17900.1"/>
    </source>
</evidence>
<dbReference type="EMBL" id="CM000148">
    <property type="protein sequence ID" value="EAZ17900.1"/>
    <property type="molecule type" value="Genomic_DNA"/>
</dbReference>
<comment type="similarity">
    <text evidence="1 5">Belongs to the serpin family.</text>
</comment>
<dbReference type="AlphaFoldDB" id="A3C9Y7"/>
<name>A3C9Y7_ORYSJ</name>
<gene>
    <name evidence="8" type="ORF">OsJ_33448</name>
</gene>
<dbReference type="Gene3D" id="2.10.310.10">
    <property type="entry name" value="Serpins superfamily"/>
    <property type="match status" value="1"/>
</dbReference>
<dbReference type="SMART" id="SM00093">
    <property type="entry name" value="SERPIN"/>
    <property type="match status" value="1"/>
</dbReference>
<dbReference type="InterPro" id="IPR042178">
    <property type="entry name" value="Serpin_sf_1"/>
</dbReference>
<dbReference type="Proteomes" id="UP000007752">
    <property type="component" value="Chromosome 11"/>
</dbReference>
<dbReference type="PANTHER" id="PTHR11461">
    <property type="entry name" value="SERINE PROTEASE INHIBITOR, SERPIN"/>
    <property type="match status" value="1"/>
</dbReference>
<dbReference type="Gene3D" id="2.30.39.10">
    <property type="entry name" value="Alpha-1-antitrypsin, domain 1"/>
    <property type="match status" value="1"/>
</dbReference>
<keyword evidence="2" id="KW-0646">Protease inhibitor</keyword>